<organism evidence="1 2">
    <name type="scientific">Streptomyces kunmingensis</name>
    <dbReference type="NCBI Taxonomy" id="68225"/>
    <lineage>
        <taxon>Bacteria</taxon>
        <taxon>Bacillati</taxon>
        <taxon>Actinomycetota</taxon>
        <taxon>Actinomycetes</taxon>
        <taxon>Kitasatosporales</taxon>
        <taxon>Streptomycetaceae</taxon>
        <taxon>Streptomyces</taxon>
    </lineage>
</organism>
<reference evidence="1 2" key="1">
    <citation type="submission" date="2022-10" db="EMBL/GenBank/DDBJ databases">
        <authorList>
            <person name="Xie J."/>
            <person name="Shen N."/>
        </authorList>
    </citation>
    <scope>NUCLEOTIDE SEQUENCE [LARGE SCALE GENOMIC DNA]</scope>
    <source>
        <strain evidence="1 2">DSM 41681</strain>
    </source>
</reference>
<name>A0ABU6CEI2_9ACTN</name>
<comment type="caution">
    <text evidence="1">The sequence shown here is derived from an EMBL/GenBank/DDBJ whole genome shotgun (WGS) entry which is preliminary data.</text>
</comment>
<protein>
    <submittedName>
        <fullName evidence="1">Uncharacterized protein</fullName>
    </submittedName>
</protein>
<keyword evidence="2" id="KW-1185">Reference proteome</keyword>
<accession>A0ABU6CEI2</accession>
<sequence>MLAAAPGVHVLATTCRSAASSQLLGITLLDLDLPATLAVAAETTWGLATPSTPPSPKAIRR</sequence>
<proteinExistence type="predicted"/>
<evidence type="ECO:0000313" key="1">
    <source>
        <dbReference type="EMBL" id="MEB3963112.1"/>
    </source>
</evidence>
<gene>
    <name evidence="1" type="ORF">OKJ48_23095</name>
</gene>
<dbReference type="Proteomes" id="UP001352223">
    <property type="component" value="Unassembled WGS sequence"/>
</dbReference>
<dbReference type="EMBL" id="JAOZYB010000213">
    <property type="protein sequence ID" value="MEB3963112.1"/>
    <property type="molecule type" value="Genomic_DNA"/>
</dbReference>
<evidence type="ECO:0000313" key="2">
    <source>
        <dbReference type="Proteomes" id="UP001352223"/>
    </source>
</evidence>
<dbReference type="RefSeq" id="WP_324770789.1">
    <property type="nucleotide sequence ID" value="NZ_BAAATS010000032.1"/>
</dbReference>